<evidence type="ECO:0000256" key="4">
    <source>
        <dbReference type="PIRSR" id="PIRSR601765-1"/>
    </source>
</evidence>
<dbReference type="AlphaFoldDB" id="A0A6A6BXX7"/>
<organism evidence="6 7">
    <name type="scientific">Zasmidium cellare ATCC 36951</name>
    <dbReference type="NCBI Taxonomy" id="1080233"/>
    <lineage>
        <taxon>Eukaryota</taxon>
        <taxon>Fungi</taxon>
        <taxon>Dikarya</taxon>
        <taxon>Ascomycota</taxon>
        <taxon>Pezizomycotina</taxon>
        <taxon>Dothideomycetes</taxon>
        <taxon>Dothideomycetidae</taxon>
        <taxon>Mycosphaerellales</taxon>
        <taxon>Mycosphaerellaceae</taxon>
        <taxon>Zasmidium</taxon>
    </lineage>
</organism>
<protein>
    <recommendedName>
        <fullName evidence="5">Carbonic anhydrase</fullName>
        <ecNumber evidence="5">4.2.1.1</ecNumber>
    </recommendedName>
    <alternativeName>
        <fullName evidence="5">Carbonate dehydratase</fullName>
    </alternativeName>
</protein>
<sequence length="167" mass="18391">MPTENVQRLIRDNEKYAAEFAGGDLSVLPSRLCCLVTCHDARIDPAKVFGIGIGQFHVIRNAGGNIKDALRSILISQHMLRTREVIRVKHTDCGTATFTNDEAHETINKNQGDVAVPPDFDFLPFVDPEVSVREEVAWLKSLKALYKGTVVSGLVYDVGTGKVKQVV</sequence>
<dbReference type="Pfam" id="PF00484">
    <property type="entry name" value="Pro_CA"/>
    <property type="match status" value="1"/>
</dbReference>
<evidence type="ECO:0000256" key="2">
    <source>
        <dbReference type="ARBA" id="ARBA00022723"/>
    </source>
</evidence>
<dbReference type="SUPFAM" id="SSF53056">
    <property type="entry name" value="beta-carbonic anhydrase, cab"/>
    <property type="match status" value="1"/>
</dbReference>
<evidence type="ECO:0000256" key="1">
    <source>
        <dbReference type="ARBA" id="ARBA00006217"/>
    </source>
</evidence>
<reference evidence="6" key="1">
    <citation type="journal article" date="2020" name="Stud. Mycol.">
        <title>101 Dothideomycetes genomes: a test case for predicting lifestyles and emergence of pathogens.</title>
        <authorList>
            <person name="Haridas S."/>
            <person name="Albert R."/>
            <person name="Binder M."/>
            <person name="Bloem J."/>
            <person name="Labutti K."/>
            <person name="Salamov A."/>
            <person name="Andreopoulos B."/>
            <person name="Baker S."/>
            <person name="Barry K."/>
            <person name="Bills G."/>
            <person name="Bluhm B."/>
            <person name="Cannon C."/>
            <person name="Castanera R."/>
            <person name="Culley D."/>
            <person name="Daum C."/>
            <person name="Ezra D."/>
            <person name="Gonzalez J."/>
            <person name="Henrissat B."/>
            <person name="Kuo A."/>
            <person name="Liang C."/>
            <person name="Lipzen A."/>
            <person name="Lutzoni F."/>
            <person name="Magnuson J."/>
            <person name="Mondo S."/>
            <person name="Nolan M."/>
            <person name="Ohm R."/>
            <person name="Pangilinan J."/>
            <person name="Park H.-J."/>
            <person name="Ramirez L."/>
            <person name="Alfaro M."/>
            <person name="Sun H."/>
            <person name="Tritt A."/>
            <person name="Yoshinaga Y."/>
            <person name="Zwiers L.-H."/>
            <person name="Turgeon B."/>
            <person name="Goodwin S."/>
            <person name="Spatafora J."/>
            <person name="Crous P."/>
            <person name="Grigoriev I."/>
        </authorList>
    </citation>
    <scope>NUCLEOTIDE SEQUENCE</scope>
    <source>
        <strain evidence="6">ATCC 36951</strain>
    </source>
</reference>
<name>A0A6A6BXX7_ZASCE</name>
<evidence type="ECO:0000256" key="5">
    <source>
        <dbReference type="RuleBase" id="RU003956"/>
    </source>
</evidence>
<dbReference type="Proteomes" id="UP000799537">
    <property type="component" value="Unassembled WGS sequence"/>
</dbReference>
<dbReference type="GO" id="GO:0004089">
    <property type="term" value="F:carbonate dehydratase activity"/>
    <property type="evidence" value="ECO:0007669"/>
    <property type="project" value="UniProtKB-UniRule"/>
</dbReference>
<evidence type="ECO:0000313" key="6">
    <source>
        <dbReference type="EMBL" id="KAF2159664.1"/>
    </source>
</evidence>
<dbReference type="InterPro" id="IPR036874">
    <property type="entry name" value="Carbonic_anhydrase_sf"/>
</dbReference>
<dbReference type="EC" id="4.2.1.1" evidence="5"/>
<dbReference type="EMBL" id="ML993634">
    <property type="protein sequence ID" value="KAF2159664.1"/>
    <property type="molecule type" value="Genomic_DNA"/>
</dbReference>
<feature type="binding site" evidence="4">
    <location>
        <position position="40"/>
    </location>
    <ligand>
        <name>Zn(2+)</name>
        <dbReference type="ChEBI" id="CHEBI:29105"/>
    </ligand>
</feature>
<feature type="binding site" evidence="4">
    <location>
        <position position="93"/>
    </location>
    <ligand>
        <name>Zn(2+)</name>
        <dbReference type="ChEBI" id="CHEBI:29105"/>
    </ligand>
</feature>
<proteinExistence type="inferred from homology"/>
<dbReference type="RefSeq" id="XP_033660553.1">
    <property type="nucleotide sequence ID" value="XM_033818921.1"/>
</dbReference>
<dbReference type="InterPro" id="IPR001765">
    <property type="entry name" value="Carbonic_anhydrase"/>
</dbReference>
<dbReference type="PANTHER" id="PTHR43175:SF3">
    <property type="entry name" value="CARBON DISULFIDE HYDROLASE"/>
    <property type="match status" value="1"/>
</dbReference>
<comment type="catalytic activity">
    <reaction evidence="5">
        <text>hydrogencarbonate + H(+) = CO2 + H2O</text>
        <dbReference type="Rhea" id="RHEA:10748"/>
        <dbReference type="ChEBI" id="CHEBI:15377"/>
        <dbReference type="ChEBI" id="CHEBI:15378"/>
        <dbReference type="ChEBI" id="CHEBI:16526"/>
        <dbReference type="ChEBI" id="CHEBI:17544"/>
        <dbReference type="EC" id="4.2.1.1"/>
    </reaction>
</comment>
<dbReference type="CDD" id="cd03379">
    <property type="entry name" value="beta_CA_cladeD"/>
    <property type="match status" value="1"/>
</dbReference>
<dbReference type="GO" id="GO:0008270">
    <property type="term" value="F:zinc ion binding"/>
    <property type="evidence" value="ECO:0007669"/>
    <property type="project" value="UniProtKB-UniRule"/>
</dbReference>
<keyword evidence="5" id="KW-0456">Lyase</keyword>
<evidence type="ECO:0000313" key="7">
    <source>
        <dbReference type="Proteomes" id="UP000799537"/>
    </source>
</evidence>
<dbReference type="SMART" id="SM00947">
    <property type="entry name" value="Pro_CA"/>
    <property type="match status" value="1"/>
</dbReference>
<keyword evidence="2 4" id="KW-0479">Metal-binding</keyword>
<dbReference type="PANTHER" id="PTHR43175">
    <property type="entry name" value="CARBONIC ANHYDRASE"/>
    <property type="match status" value="1"/>
</dbReference>
<comment type="function">
    <text evidence="5">Reversible hydration of carbon dioxide.</text>
</comment>
<accession>A0A6A6BXX7</accession>
<evidence type="ECO:0000256" key="3">
    <source>
        <dbReference type="ARBA" id="ARBA00022833"/>
    </source>
</evidence>
<gene>
    <name evidence="6" type="ORF">M409DRAFT_70849</name>
</gene>
<keyword evidence="7" id="KW-1185">Reference proteome</keyword>
<feature type="binding site" evidence="4">
    <location>
        <position position="38"/>
    </location>
    <ligand>
        <name>Zn(2+)</name>
        <dbReference type="ChEBI" id="CHEBI:29105"/>
    </ligand>
</feature>
<feature type="binding site" evidence="4">
    <location>
        <position position="90"/>
    </location>
    <ligand>
        <name>Zn(2+)</name>
        <dbReference type="ChEBI" id="CHEBI:29105"/>
    </ligand>
</feature>
<dbReference type="OrthoDB" id="10248475at2759"/>
<keyword evidence="3 4" id="KW-0862">Zinc</keyword>
<comment type="cofactor">
    <cofactor evidence="4">
        <name>Zn(2+)</name>
        <dbReference type="ChEBI" id="CHEBI:29105"/>
    </cofactor>
    <text evidence="4">Binds 1 zinc ion per subunit.</text>
</comment>
<dbReference type="GeneID" id="54572193"/>
<comment type="similarity">
    <text evidence="1 5">Belongs to the beta-class carbonic anhydrase family.</text>
</comment>
<dbReference type="Gene3D" id="3.40.1050.10">
    <property type="entry name" value="Carbonic anhydrase"/>
    <property type="match status" value="1"/>
</dbReference>